<organism evidence="2 3">
    <name type="scientific">Mucuna pruriens</name>
    <name type="common">Velvet bean</name>
    <name type="synonym">Dolichos pruriens</name>
    <dbReference type="NCBI Taxonomy" id="157652"/>
    <lineage>
        <taxon>Eukaryota</taxon>
        <taxon>Viridiplantae</taxon>
        <taxon>Streptophyta</taxon>
        <taxon>Embryophyta</taxon>
        <taxon>Tracheophyta</taxon>
        <taxon>Spermatophyta</taxon>
        <taxon>Magnoliopsida</taxon>
        <taxon>eudicotyledons</taxon>
        <taxon>Gunneridae</taxon>
        <taxon>Pentapetalae</taxon>
        <taxon>rosids</taxon>
        <taxon>fabids</taxon>
        <taxon>Fabales</taxon>
        <taxon>Fabaceae</taxon>
        <taxon>Papilionoideae</taxon>
        <taxon>50 kb inversion clade</taxon>
        <taxon>NPAAA clade</taxon>
        <taxon>indigoferoid/millettioid clade</taxon>
        <taxon>Phaseoleae</taxon>
        <taxon>Mucuna</taxon>
    </lineage>
</organism>
<keyword evidence="1" id="KW-0175">Coiled coil</keyword>
<proteinExistence type="predicted"/>
<evidence type="ECO:0000313" key="3">
    <source>
        <dbReference type="Proteomes" id="UP000257109"/>
    </source>
</evidence>
<dbReference type="AlphaFoldDB" id="A0A371DYU7"/>
<dbReference type="Proteomes" id="UP000257109">
    <property type="component" value="Unassembled WGS sequence"/>
</dbReference>
<dbReference type="EMBL" id="QJKJ01018302">
    <property type="protein sequence ID" value="RDX57709.1"/>
    <property type="molecule type" value="Genomic_DNA"/>
</dbReference>
<feature type="coiled-coil region" evidence="1">
    <location>
        <begin position="5"/>
        <end position="39"/>
    </location>
</feature>
<keyword evidence="3" id="KW-1185">Reference proteome</keyword>
<accession>A0A371DYU7</accession>
<protein>
    <submittedName>
        <fullName evidence="2">Uncharacterized protein</fullName>
    </submittedName>
</protein>
<gene>
    <name evidence="2" type="ORF">CR513_63027</name>
</gene>
<comment type="caution">
    <text evidence="2">The sequence shown here is derived from an EMBL/GenBank/DDBJ whole genome shotgun (WGS) entry which is preliminary data.</text>
</comment>
<feature type="non-terminal residue" evidence="2">
    <location>
        <position position="1"/>
    </location>
</feature>
<sequence length="98" mass="11412">MSSELEALQGEHEEKSLKIEELKRKIVLTKHLLEEKKNKVREELKAVFNTLCQKYYSTREEFNALLVEPDNAREVIDKIVITMNIFDIGIVIPPISSR</sequence>
<evidence type="ECO:0000256" key="1">
    <source>
        <dbReference type="SAM" id="Coils"/>
    </source>
</evidence>
<name>A0A371DYU7_MUCPR</name>
<dbReference type="OrthoDB" id="849476at2759"/>
<evidence type="ECO:0000313" key="2">
    <source>
        <dbReference type="EMBL" id="RDX57709.1"/>
    </source>
</evidence>
<reference evidence="2" key="1">
    <citation type="submission" date="2018-05" db="EMBL/GenBank/DDBJ databases">
        <title>Draft genome of Mucuna pruriens seed.</title>
        <authorList>
            <person name="Nnadi N.E."/>
            <person name="Vos R."/>
            <person name="Hasami M.H."/>
            <person name="Devisetty U.K."/>
            <person name="Aguiy J.C."/>
        </authorList>
    </citation>
    <scope>NUCLEOTIDE SEQUENCE [LARGE SCALE GENOMIC DNA]</scope>
    <source>
        <strain evidence="2">JCA_2017</strain>
    </source>
</reference>